<evidence type="ECO:0000256" key="2">
    <source>
        <dbReference type="ARBA" id="ARBA00022806"/>
    </source>
</evidence>
<comment type="caution">
    <text evidence="5">The sequence shown here is derived from an EMBL/GenBank/DDBJ whole genome shotgun (WGS) entry which is preliminary data.</text>
</comment>
<keyword evidence="2" id="KW-0067">ATP-binding</keyword>
<evidence type="ECO:0000313" key="5">
    <source>
        <dbReference type="EMBL" id="GHK54177.1"/>
    </source>
</evidence>
<dbReference type="GO" id="GO:0004386">
    <property type="term" value="F:helicase activity"/>
    <property type="evidence" value="ECO:0007669"/>
    <property type="project" value="UniProtKB-KW"/>
</dbReference>
<gene>
    <name evidence="5" type="ORF">KPZU09_39130</name>
</gene>
<name>A0A919M047_KLEPN</name>
<dbReference type="Pfam" id="PF08482">
    <property type="entry name" value="HrpB_C"/>
    <property type="match status" value="1"/>
</dbReference>
<dbReference type="AlphaFoldDB" id="A0A919M047"/>
<evidence type="ECO:0000256" key="3">
    <source>
        <dbReference type="SAM" id="MobiDB-lite"/>
    </source>
</evidence>
<dbReference type="GO" id="GO:0016787">
    <property type="term" value="F:hydrolase activity"/>
    <property type="evidence" value="ECO:0007669"/>
    <property type="project" value="UniProtKB-KW"/>
</dbReference>
<organism evidence="5 6">
    <name type="scientific">Klebsiella pneumoniae</name>
    <dbReference type="NCBI Taxonomy" id="573"/>
    <lineage>
        <taxon>Bacteria</taxon>
        <taxon>Pseudomonadati</taxon>
        <taxon>Pseudomonadota</taxon>
        <taxon>Gammaproteobacteria</taxon>
        <taxon>Enterobacterales</taxon>
        <taxon>Enterobacteriaceae</taxon>
        <taxon>Klebsiella/Raoultella group</taxon>
        <taxon>Klebsiella</taxon>
        <taxon>Klebsiella pneumoniae complex</taxon>
    </lineage>
</organism>
<evidence type="ECO:0000259" key="4">
    <source>
        <dbReference type="Pfam" id="PF08482"/>
    </source>
</evidence>
<dbReference type="PANTHER" id="PTHR43519">
    <property type="entry name" value="ATP-DEPENDENT RNA HELICASE HRPB"/>
    <property type="match status" value="1"/>
</dbReference>
<evidence type="ECO:0000256" key="1">
    <source>
        <dbReference type="ARBA" id="ARBA00022801"/>
    </source>
</evidence>
<feature type="region of interest" description="Disordered" evidence="3">
    <location>
        <begin position="124"/>
        <end position="146"/>
    </location>
</feature>
<evidence type="ECO:0000313" key="6">
    <source>
        <dbReference type="Proteomes" id="UP000655094"/>
    </source>
</evidence>
<reference evidence="5" key="1">
    <citation type="submission" date="2020-10" db="EMBL/GenBank/DDBJ databases">
        <title>Genome Sequence of ESBL Producing Zambian Clinical Strains.</title>
        <authorList>
            <person name="Shawa M."/>
            <person name="Furuta Y."/>
            <person name="Simbotwe M."/>
            <person name="Mulenga E."/>
            <person name="Mubanga M."/>
            <person name="Mulenga G."/>
            <person name="Kaile C."/>
            <person name="Zorigt T."/>
            <person name="Hang'ombe B."/>
            <person name="Higashi H."/>
        </authorList>
    </citation>
    <scope>NUCLEOTIDE SEQUENCE</scope>
    <source>
        <strain evidence="5">Zam_UTH_09</strain>
    </source>
</reference>
<dbReference type="Proteomes" id="UP000655094">
    <property type="component" value="Unassembled WGS sequence"/>
</dbReference>
<dbReference type="PANTHER" id="PTHR43519:SF1">
    <property type="entry name" value="ATP-DEPENDENT RNA HELICASE HRPB"/>
    <property type="match status" value="1"/>
</dbReference>
<protein>
    <recommendedName>
        <fullName evidence="4">ATP-dependent RNA helicase HrpB C-terminal domain-containing protein</fullName>
    </recommendedName>
</protein>
<sequence>MAAAADERRSFLRALKALDLRQALQDWLPWPLRQKLDCELPTHYTVPTGSRPAIRYHAENPPALAVRMQEMFGEATTPVIAEGRVPLVLELLSPAQRPLQITRDLSAFWQGSYREVQKEMKGRYPKHVWPDDPANAAPTRRSKKYS</sequence>
<keyword evidence="2" id="KW-0347">Helicase</keyword>
<proteinExistence type="predicted"/>
<dbReference type="EMBL" id="BNFF01000001">
    <property type="protein sequence ID" value="GHK54177.1"/>
    <property type="molecule type" value="Genomic_DNA"/>
</dbReference>
<keyword evidence="2" id="KW-0547">Nucleotide-binding</keyword>
<dbReference type="InterPro" id="IPR013689">
    <property type="entry name" value="RNA_helicase_ATP-dep_HrpB_C"/>
</dbReference>
<accession>A0A919M047</accession>
<keyword evidence="1" id="KW-0378">Hydrolase</keyword>
<feature type="domain" description="ATP-dependent RNA helicase HrpB C-terminal" evidence="4">
    <location>
        <begin position="11"/>
        <end position="133"/>
    </location>
</feature>